<accession>A0A1E5UUN7</accession>
<name>A0A1E5UUN7_9POAL</name>
<evidence type="ECO:0000256" key="1">
    <source>
        <dbReference type="SAM" id="MobiDB-lite"/>
    </source>
</evidence>
<gene>
    <name evidence="2" type="ORF">BAE44_0022385</name>
</gene>
<comment type="caution">
    <text evidence="2">The sequence shown here is derived from an EMBL/GenBank/DDBJ whole genome shotgun (WGS) entry which is preliminary data.</text>
</comment>
<keyword evidence="3" id="KW-1185">Reference proteome</keyword>
<protein>
    <submittedName>
        <fullName evidence="2">Uncharacterized protein</fullName>
    </submittedName>
</protein>
<dbReference type="Proteomes" id="UP000095767">
    <property type="component" value="Unassembled WGS sequence"/>
</dbReference>
<feature type="compositionally biased region" description="Acidic residues" evidence="1">
    <location>
        <begin position="24"/>
        <end position="48"/>
    </location>
</feature>
<feature type="region of interest" description="Disordered" evidence="1">
    <location>
        <begin position="1"/>
        <end position="48"/>
    </location>
</feature>
<organism evidence="2 3">
    <name type="scientific">Dichanthelium oligosanthes</name>
    <dbReference type="NCBI Taxonomy" id="888268"/>
    <lineage>
        <taxon>Eukaryota</taxon>
        <taxon>Viridiplantae</taxon>
        <taxon>Streptophyta</taxon>
        <taxon>Embryophyta</taxon>
        <taxon>Tracheophyta</taxon>
        <taxon>Spermatophyta</taxon>
        <taxon>Magnoliopsida</taxon>
        <taxon>Liliopsida</taxon>
        <taxon>Poales</taxon>
        <taxon>Poaceae</taxon>
        <taxon>PACMAD clade</taxon>
        <taxon>Panicoideae</taxon>
        <taxon>Panicodae</taxon>
        <taxon>Paniceae</taxon>
        <taxon>Dichantheliinae</taxon>
        <taxon>Dichanthelium</taxon>
    </lineage>
</organism>
<dbReference type="EMBL" id="LWDX02062582">
    <property type="protein sequence ID" value="OEL16596.1"/>
    <property type="molecule type" value="Genomic_DNA"/>
</dbReference>
<evidence type="ECO:0000313" key="3">
    <source>
        <dbReference type="Proteomes" id="UP000095767"/>
    </source>
</evidence>
<dbReference type="AlphaFoldDB" id="A0A1E5UUN7"/>
<proteinExistence type="predicted"/>
<sequence length="67" mass="8057">MRFSFRRAVPPVSSFLHFDWPDSPPEDDDEEEEEEEDDDEDEEEEDYDYEYMYISVVAAHGDSSSWR</sequence>
<evidence type="ECO:0000313" key="2">
    <source>
        <dbReference type="EMBL" id="OEL16596.1"/>
    </source>
</evidence>
<reference evidence="2 3" key="1">
    <citation type="submission" date="2016-09" db="EMBL/GenBank/DDBJ databases">
        <title>The draft genome of Dichanthelium oligosanthes: A C3 panicoid grass species.</title>
        <authorList>
            <person name="Studer A.J."/>
            <person name="Schnable J.C."/>
            <person name="Brutnell T.P."/>
        </authorList>
    </citation>
    <scope>NUCLEOTIDE SEQUENCE [LARGE SCALE GENOMIC DNA]</scope>
    <source>
        <strain evidence="3">cv. Kellogg 1175</strain>
        <tissue evidence="2">Leaf</tissue>
    </source>
</reference>